<feature type="compositionally biased region" description="Low complexity" evidence="2">
    <location>
        <begin position="131"/>
        <end position="143"/>
    </location>
</feature>
<feature type="transmembrane region" description="Helical" evidence="3">
    <location>
        <begin position="32"/>
        <end position="54"/>
    </location>
</feature>
<dbReference type="PANTHER" id="PTHR45964:SF5">
    <property type="entry name" value="WSCD FAMILY MEMBER CG9164"/>
    <property type="match status" value="1"/>
</dbReference>
<feature type="compositionally biased region" description="Low complexity" evidence="2">
    <location>
        <begin position="162"/>
        <end position="180"/>
    </location>
</feature>
<evidence type="ECO:0000256" key="2">
    <source>
        <dbReference type="SAM" id="MobiDB-lite"/>
    </source>
</evidence>
<feature type="domain" description="Sulfotransferase" evidence="4">
    <location>
        <begin position="262"/>
        <end position="383"/>
    </location>
</feature>
<sequence length="432" mass="47603">MHGSVKSRREQTFNTPTIKCDNAAMALRGWRLFGVAGTILVYVGGILFLSFVSLQGPQQKRGVHGPRGYGEFETLRNRDLGLMSKKPPLQWCTELHYLDAPVHAPRKPPKLLQTFPGHFVKKFSVYNYRGSSSSGSSSSGNNNQNLHSMPGSAAHTGPANDGPSVAASGAGSPGSSSHPVRPNSDTSSGKLVDSDSVRNGGGGGVAWRTKGQHSKPELTALVSFPGSGNTWLRYLLQQATGILTGSVYKDYGLLKSGFPAESVANSSVLVVKTHEWGPHAWAPYTKAILLIRDPERAILAEFNRQSGGHVGFASPDRYRRTKGRYWTQFVKNKLWAWEQTNLSWAKNFTGEVKLVFYDDLVENVEGTLRSILKFLNYSTDEELLACALMRKEGIYRRKKRILQFDPYSPAMHAAIDEKRAEVYAALGRYDAH</sequence>
<organism evidence="5 6">
    <name type="scientific">Anopheles culicifacies</name>
    <dbReference type="NCBI Taxonomy" id="139723"/>
    <lineage>
        <taxon>Eukaryota</taxon>
        <taxon>Metazoa</taxon>
        <taxon>Ecdysozoa</taxon>
        <taxon>Arthropoda</taxon>
        <taxon>Hexapoda</taxon>
        <taxon>Insecta</taxon>
        <taxon>Pterygota</taxon>
        <taxon>Neoptera</taxon>
        <taxon>Endopterygota</taxon>
        <taxon>Diptera</taxon>
        <taxon>Nematocera</taxon>
        <taxon>Culicoidea</taxon>
        <taxon>Culicidae</taxon>
        <taxon>Anophelinae</taxon>
        <taxon>Anopheles</taxon>
        <taxon>culicifacies species complex</taxon>
    </lineage>
</organism>
<dbReference type="InterPro" id="IPR000863">
    <property type="entry name" value="Sulfotransferase_dom"/>
</dbReference>
<dbReference type="EnsemblMetazoa" id="ACUA006815-RA">
    <property type="protein sequence ID" value="ACUA006815-PA"/>
    <property type="gene ID" value="ACUA006815"/>
</dbReference>
<name>A0A182M101_9DIPT</name>
<evidence type="ECO:0000256" key="3">
    <source>
        <dbReference type="SAM" id="Phobius"/>
    </source>
</evidence>
<feature type="region of interest" description="Disordered" evidence="2">
    <location>
        <begin position="131"/>
        <end position="212"/>
    </location>
</feature>
<dbReference type="Proteomes" id="UP000075883">
    <property type="component" value="Unassembled WGS sequence"/>
</dbReference>
<dbReference type="VEuPathDB" id="VectorBase:ACUA006815"/>
<evidence type="ECO:0000313" key="6">
    <source>
        <dbReference type="Proteomes" id="UP000075883"/>
    </source>
</evidence>
<dbReference type="PANTHER" id="PTHR45964">
    <property type="entry name" value="WSCD FAMILY MEMBER CG9164"/>
    <property type="match status" value="1"/>
</dbReference>
<evidence type="ECO:0000256" key="1">
    <source>
        <dbReference type="ARBA" id="ARBA00010236"/>
    </source>
</evidence>
<evidence type="ECO:0000313" key="5">
    <source>
        <dbReference type="EnsemblMetazoa" id="ACUA006815-PA"/>
    </source>
</evidence>
<keyword evidence="3" id="KW-0472">Membrane</keyword>
<dbReference type="EMBL" id="AXCM01003268">
    <property type="status" value="NOT_ANNOTATED_CDS"/>
    <property type="molecule type" value="Genomic_DNA"/>
</dbReference>
<dbReference type="InterPro" id="IPR027417">
    <property type="entry name" value="P-loop_NTPase"/>
</dbReference>
<dbReference type="STRING" id="139723.A0A182M101"/>
<dbReference type="Pfam" id="PF00685">
    <property type="entry name" value="Sulfotransfer_1"/>
    <property type="match status" value="1"/>
</dbReference>
<keyword evidence="3" id="KW-0812">Transmembrane</keyword>
<comment type="similarity">
    <text evidence="1">Belongs to the WSCD family.</text>
</comment>
<reference evidence="5" key="2">
    <citation type="submission" date="2020-05" db="UniProtKB">
        <authorList>
            <consortium name="EnsemblMetazoa"/>
        </authorList>
    </citation>
    <scope>IDENTIFICATION</scope>
    <source>
        <strain evidence="5">A-37</strain>
    </source>
</reference>
<dbReference type="AlphaFoldDB" id="A0A182M101"/>
<proteinExistence type="inferred from homology"/>
<reference evidence="6" key="1">
    <citation type="submission" date="2013-09" db="EMBL/GenBank/DDBJ databases">
        <title>The Genome Sequence of Anopheles culicifacies species A.</title>
        <authorList>
            <consortium name="The Broad Institute Genomics Platform"/>
            <person name="Neafsey D.E."/>
            <person name="Besansky N."/>
            <person name="Howell P."/>
            <person name="Walton C."/>
            <person name="Young S.K."/>
            <person name="Zeng Q."/>
            <person name="Gargeya S."/>
            <person name="Fitzgerald M."/>
            <person name="Haas B."/>
            <person name="Abouelleil A."/>
            <person name="Allen A.W."/>
            <person name="Alvarado L."/>
            <person name="Arachchi H.M."/>
            <person name="Berlin A.M."/>
            <person name="Chapman S.B."/>
            <person name="Gainer-Dewar J."/>
            <person name="Goldberg J."/>
            <person name="Griggs A."/>
            <person name="Gujja S."/>
            <person name="Hansen M."/>
            <person name="Howarth C."/>
            <person name="Imamovic A."/>
            <person name="Ireland A."/>
            <person name="Larimer J."/>
            <person name="McCowan C."/>
            <person name="Murphy C."/>
            <person name="Pearson M."/>
            <person name="Poon T.W."/>
            <person name="Priest M."/>
            <person name="Roberts A."/>
            <person name="Saif S."/>
            <person name="Shea T."/>
            <person name="Sisk P."/>
            <person name="Sykes S."/>
            <person name="Wortman J."/>
            <person name="Nusbaum C."/>
            <person name="Birren B."/>
        </authorList>
    </citation>
    <scope>NUCLEOTIDE SEQUENCE [LARGE SCALE GENOMIC DNA]</scope>
    <source>
        <strain evidence="6">A-37</strain>
    </source>
</reference>
<accession>A0A182M101</accession>
<dbReference type="InterPro" id="IPR051589">
    <property type="entry name" value="Sialate-O-sulfotransferase"/>
</dbReference>
<keyword evidence="6" id="KW-1185">Reference proteome</keyword>
<keyword evidence="3" id="KW-1133">Transmembrane helix</keyword>
<evidence type="ECO:0000259" key="4">
    <source>
        <dbReference type="Pfam" id="PF00685"/>
    </source>
</evidence>
<protein>
    <recommendedName>
        <fullName evidence="4">Sulfotransferase domain-containing protein</fullName>
    </recommendedName>
</protein>
<dbReference type="SUPFAM" id="SSF52540">
    <property type="entry name" value="P-loop containing nucleoside triphosphate hydrolases"/>
    <property type="match status" value="1"/>
</dbReference>
<dbReference type="Gene3D" id="3.40.50.300">
    <property type="entry name" value="P-loop containing nucleotide triphosphate hydrolases"/>
    <property type="match status" value="1"/>
</dbReference>
<dbReference type="GO" id="GO:0008146">
    <property type="term" value="F:sulfotransferase activity"/>
    <property type="evidence" value="ECO:0007669"/>
    <property type="project" value="InterPro"/>
</dbReference>